<proteinExistence type="predicted"/>
<dbReference type="Proteomes" id="UP000789702">
    <property type="component" value="Unassembled WGS sequence"/>
</dbReference>
<gene>
    <name evidence="1" type="ORF">DHETER_LOCUS12641</name>
</gene>
<protein>
    <submittedName>
        <fullName evidence="1">12169_t:CDS:1</fullName>
    </submittedName>
</protein>
<feature type="non-terminal residue" evidence="1">
    <location>
        <position position="469"/>
    </location>
</feature>
<accession>A0ACA9PP85</accession>
<reference evidence="1" key="1">
    <citation type="submission" date="2021-06" db="EMBL/GenBank/DDBJ databases">
        <authorList>
            <person name="Kallberg Y."/>
            <person name="Tangrot J."/>
            <person name="Rosling A."/>
        </authorList>
    </citation>
    <scope>NUCLEOTIDE SEQUENCE</scope>
    <source>
        <strain evidence="1">IL203A</strain>
    </source>
</reference>
<evidence type="ECO:0000313" key="1">
    <source>
        <dbReference type="EMBL" id="CAG8717618.1"/>
    </source>
</evidence>
<keyword evidence="2" id="KW-1185">Reference proteome</keyword>
<evidence type="ECO:0000313" key="2">
    <source>
        <dbReference type="Proteomes" id="UP000789702"/>
    </source>
</evidence>
<name>A0ACA9PP85_9GLOM</name>
<organism evidence="1 2">
    <name type="scientific">Dentiscutata heterogama</name>
    <dbReference type="NCBI Taxonomy" id="1316150"/>
    <lineage>
        <taxon>Eukaryota</taxon>
        <taxon>Fungi</taxon>
        <taxon>Fungi incertae sedis</taxon>
        <taxon>Mucoromycota</taxon>
        <taxon>Glomeromycotina</taxon>
        <taxon>Glomeromycetes</taxon>
        <taxon>Diversisporales</taxon>
        <taxon>Gigasporaceae</taxon>
        <taxon>Dentiscutata</taxon>
    </lineage>
</organism>
<comment type="caution">
    <text evidence="1">The sequence shown here is derived from an EMBL/GenBank/DDBJ whole genome shotgun (WGS) entry which is preliminary data.</text>
</comment>
<dbReference type="EMBL" id="CAJVPU010031682">
    <property type="protein sequence ID" value="CAG8717618.1"/>
    <property type="molecule type" value="Genomic_DNA"/>
</dbReference>
<feature type="non-terminal residue" evidence="1">
    <location>
        <position position="1"/>
    </location>
</feature>
<sequence>NADDAGARKLCLVVDENGFGIPKKSLELNQHSLLTEEMNNWQGSALWIFNDAVFTDKDFESLLKLGVGGKSKDYTKIGRFGIGINVSFHLTDLVSFVSGEYIAFLDPSEKFLPKTGNPPRHARGKRINFLKNDFKNRFKNQTEPYISLARNLSNENASIFKEFKEFDFTKKFNGTLFRIPLRNEKTAQNSEILQELFHPRDILQIFGEIKGNQEMLFLRNIEYCSLQFLKGKSRQMIWEAKIENMDPTLRNNRLSSSSCVQQIFQLEMEMNNRDRKSSEIWLVCTDGKDKNSVGDLETFSINNNIRARGGIASLLARSDNKSLARLKKDKFPNPPIPMLTGTLYSFLSLPITTFLNVHINGTFYISSDRRNMLQSENNSILNGKSKSNSLGDNWNKHILFEILPQLHATLLERVAELDYQQFLMFQPDQVSQYNPITTTRLWPIVNGLPGIYKTYAEKVLMKLYNGNFK</sequence>